<sequence>MLRPSTTDADELNKRREQDKVFGLLLTLNPAYNGLIQHLLREDALPDLEDVCARIQKEQGSIGLFGKKGDLSLANQAAQVEQSEAPLANKAAHGKYEERRFHGSCDHCKKHGHKKSQCWILHPHLKPAKFMKDREAMANISDGASGSGTSKGHEMNGREAGDGKSLVAYTGAPSNRGNTDQEYLRRSDLDALIKMFKENGKTFGYSFGARAVENYEDLSRTDKMHDSLIEMLNHSRIANIARSDNAF</sequence>
<dbReference type="EMBL" id="LR031873">
    <property type="protein sequence ID" value="VDD08597.1"/>
    <property type="molecule type" value="Genomic_DNA"/>
</dbReference>
<dbReference type="PANTHER" id="PTHR34222">
    <property type="entry name" value="GAG_PRE-INTEGRS DOMAIN-CONTAINING PROTEIN"/>
    <property type="match status" value="1"/>
</dbReference>
<accession>A0A3P6BR54</accession>
<protein>
    <submittedName>
        <fullName evidence="1">Uncharacterized protein</fullName>
    </submittedName>
</protein>
<dbReference type="PANTHER" id="PTHR34222:SF33">
    <property type="entry name" value="RETROTRANSPOSON GAG DOMAIN-CONTAINING PROTEIN"/>
    <property type="match status" value="1"/>
</dbReference>
<name>A0A3P6BR54_BRAOL</name>
<evidence type="ECO:0000313" key="1">
    <source>
        <dbReference type="EMBL" id="VDD08597.1"/>
    </source>
</evidence>
<dbReference type="AlphaFoldDB" id="A0A3P6BR54"/>
<proteinExistence type="predicted"/>
<organism evidence="1">
    <name type="scientific">Brassica oleracea</name>
    <name type="common">Wild cabbage</name>
    <dbReference type="NCBI Taxonomy" id="3712"/>
    <lineage>
        <taxon>Eukaryota</taxon>
        <taxon>Viridiplantae</taxon>
        <taxon>Streptophyta</taxon>
        <taxon>Embryophyta</taxon>
        <taxon>Tracheophyta</taxon>
        <taxon>Spermatophyta</taxon>
        <taxon>Magnoliopsida</taxon>
        <taxon>eudicotyledons</taxon>
        <taxon>Gunneridae</taxon>
        <taxon>Pentapetalae</taxon>
        <taxon>rosids</taxon>
        <taxon>malvids</taxon>
        <taxon>Brassicales</taxon>
        <taxon>Brassicaceae</taxon>
        <taxon>Brassiceae</taxon>
        <taxon>Brassica</taxon>
    </lineage>
</organism>
<gene>
    <name evidence="1" type="ORF">BOLC4T24090H</name>
</gene>
<reference evidence="1" key="1">
    <citation type="submission" date="2018-11" db="EMBL/GenBank/DDBJ databases">
        <authorList>
            <consortium name="Genoscope - CEA"/>
            <person name="William W."/>
        </authorList>
    </citation>
    <scope>NUCLEOTIDE SEQUENCE</scope>
</reference>